<evidence type="ECO:0000256" key="1">
    <source>
        <dbReference type="SAM" id="MobiDB-lite"/>
    </source>
</evidence>
<accession>A0ABN3MBR3</accession>
<keyword evidence="3" id="KW-1185">Reference proteome</keyword>
<feature type="compositionally biased region" description="Polar residues" evidence="1">
    <location>
        <begin position="7"/>
        <end position="25"/>
    </location>
</feature>
<organism evidence="2 3">
    <name type="scientific">Terrabacter carboxydivorans</name>
    <dbReference type="NCBI Taxonomy" id="619730"/>
    <lineage>
        <taxon>Bacteria</taxon>
        <taxon>Bacillati</taxon>
        <taxon>Actinomycetota</taxon>
        <taxon>Actinomycetes</taxon>
        <taxon>Micrococcales</taxon>
        <taxon>Intrasporangiaceae</taxon>
        <taxon>Terrabacter</taxon>
    </lineage>
</organism>
<name>A0ABN3MBR3_9MICO</name>
<feature type="region of interest" description="Disordered" evidence="1">
    <location>
        <begin position="1"/>
        <end position="29"/>
    </location>
</feature>
<dbReference type="EMBL" id="BAAARE010000025">
    <property type="protein sequence ID" value="GAA2499017.1"/>
    <property type="molecule type" value="Genomic_DNA"/>
</dbReference>
<sequence length="152" mass="16313">MNAMSLPLSTTEASSVPESMSTDSSAAVLPAGATSPPARLVLSPRPGVEASDGVWWPRTIDLATEVPLLDVAVQERVHARIARIGYERSHWSAAPGRIRTSLGITHLGWFEHSRYPDQILLSLSNYQRLVLTVLLPGSDEVTANAALESASD</sequence>
<protein>
    <submittedName>
        <fullName evidence="2">Uncharacterized protein</fullName>
    </submittedName>
</protein>
<dbReference type="Proteomes" id="UP001500730">
    <property type="component" value="Unassembled WGS sequence"/>
</dbReference>
<evidence type="ECO:0000313" key="2">
    <source>
        <dbReference type="EMBL" id="GAA2499017.1"/>
    </source>
</evidence>
<dbReference type="InterPro" id="IPR046036">
    <property type="entry name" value="DUF5994"/>
</dbReference>
<comment type="caution">
    <text evidence="2">The sequence shown here is derived from an EMBL/GenBank/DDBJ whole genome shotgun (WGS) entry which is preliminary data.</text>
</comment>
<dbReference type="Pfam" id="PF19457">
    <property type="entry name" value="DUF5994"/>
    <property type="match status" value="1"/>
</dbReference>
<gene>
    <name evidence="2" type="ORF">GCM10009858_41710</name>
</gene>
<evidence type="ECO:0000313" key="3">
    <source>
        <dbReference type="Proteomes" id="UP001500730"/>
    </source>
</evidence>
<reference evidence="2 3" key="1">
    <citation type="journal article" date="2019" name="Int. J. Syst. Evol. Microbiol.">
        <title>The Global Catalogue of Microorganisms (GCM) 10K type strain sequencing project: providing services to taxonomists for standard genome sequencing and annotation.</title>
        <authorList>
            <consortium name="The Broad Institute Genomics Platform"/>
            <consortium name="The Broad Institute Genome Sequencing Center for Infectious Disease"/>
            <person name="Wu L."/>
            <person name="Ma J."/>
        </authorList>
    </citation>
    <scope>NUCLEOTIDE SEQUENCE [LARGE SCALE GENOMIC DNA]</scope>
    <source>
        <strain evidence="2 3">JCM 16259</strain>
    </source>
</reference>
<proteinExistence type="predicted"/>